<organism evidence="1 2">
    <name type="scientific">Hyalomma marginatum</name>
    <dbReference type="NCBI Taxonomy" id="34627"/>
    <lineage>
        <taxon>Eukaryota</taxon>
        <taxon>Metazoa</taxon>
        <taxon>Ecdysozoa</taxon>
        <taxon>Arthropoda</taxon>
        <taxon>Chelicerata</taxon>
        <taxon>Arachnida</taxon>
        <taxon>Acari</taxon>
        <taxon>Parasitiformes</taxon>
        <taxon>Ixodida</taxon>
        <taxon>Ixodoidea</taxon>
        <taxon>Ixodidae</taxon>
        <taxon>Hyalomminae</taxon>
        <taxon>Hyalomma</taxon>
    </lineage>
</organism>
<dbReference type="AlphaFoldDB" id="A0A8S4BZS1"/>
<gene>
    <name evidence="1" type="ORF">MHYMCMPASI_00185</name>
</gene>
<comment type="caution">
    <text evidence="1">The sequence shown here is derived from an EMBL/GenBank/DDBJ whole genome shotgun (WGS) entry which is preliminary data.</text>
</comment>
<name>A0A8S4BZS1_9ACAR</name>
<dbReference type="EMBL" id="CAJVAF010000050">
    <property type="protein sequence ID" value="CAG7589719.1"/>
    <property type="molecule type" value="Genomic_DNA"/>
</dbReference>
<dbReference type="Proteomes" id="UP000837675">
    <property type="component" value="Unassembled WGS sequence"/>
</dbReference>
<proteinExistence type="predicted"/>
<accession>A0A8S4BZS1</accession>
<keyword evidence="2" id="KW-1185">Reference proteome</keyword>
<protein>
    <submittedName>
        <fullName evidence="1">Uncharacterized protein</fullName>
    </submittedName>
</protein>
<evidence type="ECO:0000313" key="2">
    <source>
        <dbReference type="Proteomes" id="UP000837675"/>
    </source>
</evidence>
<evidence type="ECO:0000313" key="1">
    <source>
        <dbReference type="EMBL" id="CAG7589719.1"/>
    </source>
</evidence>
<reference evidence="1" key="1">
    <citation type="submission" date="2021-06" db="EMBL/GenBank/DDBJ databases">
        <authorList>
            <person name="Nardi T."/>
            <person name="Nardi T."/>
        </authorList>
    </citation>
    <scope>NUCLEOTIDE SEQUENCE</scope>
</reference>
<sequence>MTSILATAGKDNSDREKLILTGIFNTLKRESGSGFNNVCEYLWNSEA</sequence>